<accession>A0A0E9RBG8</accession>
<evidence type="ECO:0000313" key="1">
    <source>
        <dbReference type="EMBL" id="JAH25698.1"/>
    </source>
</evidence>
<dbReference type="AlphaFoldDB" id="A0A0E9RBG8"/>
<name>A0A0E9RBG8_ANGAN</name>
<dbReference type="EMBL" id="GBXM01082879">
    <property type="protein sequence ID" value="JAH25698.1"/>
    <property type="molecule type" value="Transcribed_RNA"/>
</dbReference>
<reference evidence="1" key="2">
    <citation type="journal article" date="2015" name="Fish Shellfish Immunol.">
        <title>Early steps in the European eel (Anguilla anguilla)-Vibrio vulnificus interaction in the gills: Role of the RtxA13 toxin.</title>
        <authorList>
            <person name="Callol A."/>
            <person name="Pajuelo D."/>
            <person name="Ebbesson L."/>
            <person name="Teles M."/>
            <person name="MacKenzie S."/>
            <person name="Amaro C."/>
        </authorList>
    </citation>
    <scope>NUCLEOTIDE SEQUENCE</scope>
</reference>
<reference evidence="1" key="1">
    <citation type="submission" date="2014-11" db="EMBL/GenBank/DDBJ databases">
        <authorList>
            <person name="Amaro Gonzalez C."/>
        </authorList>
    </citation>
    <scope>NUCLEOTIDE SEQUENCE</scope>
</reference>
<protein>
    <submittedName>
        <fullName evidence="1">Uncharacterized protein</fullName>
    </submittedName>
</protein>
<organism evidence="1">
    <name type="scientific">Anguilla anguilla</name>
    <name type="common">European freshwater eel</name>
    <name type="synonym">Muraena anguilla</name>
    <dbReference type="NCBI Taxonomy" id="7936"/>
    <lineage>
        <taxon>Eukaryota</taxon>
        <taxon>Metazoa</taxon>
        <taxon>Chordata</taxon>
        <taxon>Craniata</taxon>
        <taxon>Vertebrata</taxon>
        <taxon>Euteleostomi</taxon>
        <taxon>Actinopterygii</taxon>
        <taxon>Neopterygii</taxon>
        <taxon>Teleostei</taxon>
        <taxon>Anguilliformes</taxon>
        <taxon>Anguillidae</taxon>
        <taxon>Anguilla</taxon>
    </lineage>
</organism>
<sequence>MLDQDVLMVQPLLRVRLFND</sequence>
<proteinExistence type="predicted"/>